<dbReference type="RefSeq" id="WP_117321559.1">
    <property type="nucleotide sequence ID" value="NZ_QVTD01000003.1"/>
</dbReference>
<evidence type="ECO:0000256" key="2">
    <source>
        <dbReference type="SAM" id="Coils"/>
    </source>
</evidence>
<keyword evidence="5" id="KW-1185">Reference proteome</keyword>
<accession>A0A372LHB0</accession>
<evidence type="ECO:0000313" key="5">
    <source>
        <dbReference type="Proteomes" id="UP000262939"/>
    </source>
</evidence>
<dbReference type="OrthoDB" id="3261089at2"/>
<evidence type="ECO:0000313" key="4">
    <source>
        <dbReference type="EMBL" id="RFU65384.1"/>
    </source>
</evidence>
<reference evidence="4 5" key="1">
    <citation type="submission" date="2018-08" db="EMBL/GenBank/DDBJ databases">
        <title>Bacillus chawlae sp. nov., Bacillus glennii sp. nov., and Bacillus saganii sp. nov. Isolated from the Vehicle Assembly Building at Kennedy Space Center where the Viking Spacecraft were Assembled.</title>
        <authorList>
            <person name="Seuylemezian A."/>
            <person name="Vaishampayan P."/>
        </authorList>
    </citation>
    <scope>NUCLEOTIDE SEQUENCE [LARGE SCALE GENOMIC DNA]</scope>
    <source>
        <strain evidence="4 5">V44-8</strain>
    </source>
</reference>
<comment type="similarity">
    <text evidence="1">In the N-terminal section; belongs to the LXG family.</text>
</comment>
<dbReference type="AlphaFoldDB" id="A0A372LHB0"/>
<keyword evidence="2" id="KW-0175">Coiled coil</keyword>
<dbReference type="PROSITE" id="PS51756">
    <property type="entry name" value="LXG"/>
    <property type="match status" value="1"/>
</dbReference>
<dbReference type="EMBL" id="QVTD01000003">
    <property type="protein sequence ID" value="RFU65384.1"/>
    <property type="molecule type" value="Genomic_DNA"/>
</dbReference>
<proteinExistence type="inferred from homology"/>
<evidence type="ECO:0000259" key="3">
    <source>
        <dbReference type="PROSITE" id="PS51756"/>
    </source>
</evidence>
<gene>
    <name evidence="4" type="ORF">D0466_05690</name>
</gene>
<organism evidence="4 5">
    <name type="scientific">Peribacillus glennii</name>
    <dbReference type="NCBI Taxonomy" id="2303991"/>
    <lineage>
        <taxon>Bacteria</taxon>
        <taxon>Bacillati</taxon>
        <taxon>Bacillota</taxon>
        <taxon>Bacilli</taxon>
        <taxon>Bacillales</taxon>
        <taxon>Bacillaceae</taxon>
        <taxon>Peribacillus</taxon>
    </lineage>
</organism>
<dbReference type="Pfam" id="PF04740">
    <property type="entry name" value="LXG"/>
    <property type="match status" value="1"/>
</dbReference>
<comment type="caution">
    <text evidence="4">The sequence shown here is derived from an EMBL/GenBank/DDBJ whole genome shotgun (WGS) entry which is preliminary data.</text>
</comment>
<dbReference type="InterPro" id="IPR006829">
    <property type="entry name" value="LXG_dom"/>
</dbReference>
<protein>
    <submittedName>
        <fullName evidence="4">Transposase</fullName>
    </submittedName>
</protein>
<name>A0A372LHB0_9BACI</name>
<dbReference type="Proteomes" id="UP000262939">
    <property type="component" value="Unassembled WGS sequence"/>
</dbReference>
<evidence type="ECO:0000256" key="1">
    <source>
        <dbReference type="ARBA" id="ARBA00034117"/>
    </source>
</evidence>
<feature type="domain" description="LXG" evidence="3">
    <location>
        <begin position="1"/>
        <end position="235"/>
    </location>
</feature>
<sequence>MKVLDVSGLENGIKEMEQILKSQKEQAERIEKAITDFNGLANSFSGKGGNAIRAFYDECHLPFIQSFHNFLGYYSEAIETMKKELNEFEPVNSGFISQSYLEHDIDPALNRLKNTVSEMTVEANGYIAEVSDIAYIPRIEDRSFQGMVQSGQKKMDETIEKLNEYDKDNVSALDILEKDAQNLKSYITKIESLFQSGGLSISTFKSGQLEKYEEYNKVTADLIRDIWSDVTNPFGQVNDRLSWADAAFISTHGLSLFGSTIMAKTMEFKYVGGKPNVRQMLKGDFRFSVRASDSWTSRGNYSSYFARKFRNFQASSPTSWIGKFVHRHAATYRTPSDFIKHLAGYPKNMNGIMRGTDLYKSYFNRIESGSKEIIKSVAKAKGFTTTAKRIPIVGTAISYVSNLGELVSQENKDKTLMEKAGRTIFGIGADTFSVAAGAKGGAVVGALIGGPPGAIIGGAVGAVGGAFVGAAAGGKIKDLGEKAFGGLEKGFKSIKKWFK</sequence>
<feature type="coiled-coil region" evidence="2">
    <location>
        <begin position="6"/>
        <end position="33"/>
    </location>
</feature>